<dbReference type="PANTHER" id="PTHR34822:SF1">
    <property type="entry name" value="GRPB FAMILY PROTEIN"/>
    <property type="match status" value="1"/>
</dbReference>
<dbReference type="OrthoDB" id="9799092at2"/>
<name>A0A0K8J659_9FIRM</name>
<keyword evidence="2" id="KW-1185">Reference proteome</keyword>
<dbReference type="EMBL" id="LN879430">
    <property type="protein sequence ID" value="CUH92952.1"/>
    <property type="molecule type" value="Genomic_DNA"/>
</dbReference>
<dbReference type="KEGG" id="hsd:SD1D_1406"/>
<organism evidence="1 2">
    <name type="scientific">Herbinix luporum</name>
    <dbReference type="NCBI Taxonomy" id="1679721"/>
    <lineage>
        <taxon>Bacteria</taxon>
        <taxon>Bacillati</taxon>
        <taxon>Bacillota</taxon>
        <taxon>Clostridia</taxon>
        <taxon>Lachnospirales</taxon>
        <taxon>Lachnospiraceae</taxon>
        <taxon>Herbinix</taxon>
    </lineage>
</organism>
<evidence type="ECO:0008006" key="3">
    <source>
        <dbReference type="Google" id="ProtNLM"/>
    </source>
</evidence>
<dbReference type="AlphaFoldDB" id="A0A0K8J659"/>
<sequence>MKKELSEMTLEELWELFPIFLVQHDEKWSQYYMEIEDLLQKALVDYPIDRISHIGSTAIKGIWAKDIVDVLIEIPKYIGIEEVAQVIEANGFIRMSTEDKRVSFNKGYTNDGFADKVYHIHLRYTGDNDELFFRDYLNEHPNIAKEYENLKLVLWKKYEHNRDAYTDAKTDFICRWTSEARKIYGDRY</sequence>
<dbReference type="Gene3D" id="3.30.460.10">
    <property type="entry name" value="Beta Polymerase, domain 2"/>
    <property type="match status" value="1"/>
</dbReference>
<dbReference type="Proteomes" id="UP000196053">
    <property type="component" value="Chromosome I"/>
</dbReference>
<dbReference type="PANTHER" id="PTHR34822">
    <property type="entry name" value="GRPB DOMAIN PROTEIN (AFU_ORTHOLOGUE AFUA_1G01530)"/>
    <property type="match status" value="1"/>
</dbReference>
<dbReference type="InterPro" id="IPR007344">
    <property type="entry name" value="GrpB/CoaE"/>
</dbReference>
<evidence type="ECO:0000313" key="2">
    <source>
        <dbReference type="Proteomes" id="UP000196053"/>
    </source>
</evidence>
<evidence type="ECO:0000313" key="1">
    <source>
        <dbReference type="EMBL" id="CUH92952.1"/>
    </source>
</evidence>
<dbReference type="SUPFAM" id="SSF81301">
    <property type="entry name" value="Nucleotidyltransferase"/>
    <property type="match status" value="1"/>
</dbReference>
<reference evidence="2" key="1">
    <citation type="submission" date="2015-09" db="EMBL/GenBank/DDBJ databases">
        <authorList>
            <person name="Wibberg D."/>
        </authorList>
    </citation>
    <scope>NUCLEOTIDE SEQUENCE [LARGE SCALE GENOMIC DNA]</scope>
    <source>
        <strain evidence="2">SD1D</strain>
    </source>
</reference>
<dbReference type="InterPro" id="IPR043519">
    <property type="entry name" value="NT_sf"/>
</dbReference>
<accession>A0A0K8J659</accession>
<dbReference type="Pfam" id="PF04229">
    <property type="entry name" value="GrpB"/>
    <property type="match status" value="1"/>
</dbReference>
<gene>
    <name evidence="1" type="ORF">SD1D_1406</name>
</gene>
<protein>
    <recommendedName>
        <fullName evidence="3">GrpB family protein</fullName>
    </recommendedName>
</protein>
<dbReference type="RefSeq" id="WP_058258273.1">
    <property type="nucleotide sequence ID" value="NZ_LN879430.1"/>
</dbReference>
<proteinExistence type="predicted"/>